<dbReference type="GO" id="GO:0005524">
    <property type="term" value="F:ATP binding"/>
    <property type="evidence" value="ECO:0007669"/>
    <property type="project" value="UniProtKB-KW"/>
</dbReference>
<dbReference type="EMBL" id="WSLF01000001">
    <property type="protein sequence ID" value="KAE9637236.1"/>
    <property type="molecule type" value="Genomic_DNA"/>
</dbReference>
<dbReference type="Gene3D" id="3.40.50.300">
    <property type="entry name" value="P-loop containing nucleotide triphosphate hydrolases"/>
    <property type="match status" value="1"/>
</dbReference>
<feature type="domain" description="AAA+ ATPase" evidence="3">
    <location>
        <begin position="151"/>
        <end position="289"/>
    </location>
</feature>
<comment type="caution">
    <text evidence="4">The sequence shown here is derived from an EMBL/GenBank/DDBJ whole genome shotgun (WGS) entry which is preliminary data.</text>
</comment>
<dbReference type="InterPro" id="IPR003593">
    <property type="entry name" value="AAA+_ATPase"/>
</dbReference>
<name>A0A7C8LGU8_9FIRM</name>
<sequence>MNTKEIILSALGIRLKNLFCKISEQEFQRIQEIRLRANQPVMIVKDSGFWFITLGGHLSKDIEQAFRTDPRDLADTLQMMSDYSIYAFEEEIRNGYITLQGGHRVGIVGKVIMENGHIKTMRYIGGMNIRISHQVIGCASKLLPYLLNEKTVFHTLIISPPRCGKTTLLRDVIRQISNGIPPKFNGVTVGVVDERSEIAGCYQGIPQNDIGMRTDVLDCCPKAEGMRMLLRSMSPDVIAVDEIGKSEEIYAIEDAMNAGVKLICTVHGSSLLDIQRKPVLKELIDKKIFERMVILSYRNGPGTIENIIDAGSLKSLTGS</sequence>
<dbReference type="SUPFAM" id="SSF52540">
    <property type="entry name" value="P-loop containing nucleoside triphosphate hydrolases"/>
    <property type="match status" value="1"/>
</dbReference>
<dbReference type="RefSeq" id="WP_158739146.1">
    <property type="nucleotide sequence ID" value="NZ_WSLF01000001.1"/>
</dbReference>
<dbReference type="Pfam" id="PF19568">
    <property type="entry name" value="Spore_III_AA"/>
    <property type="match status" value="1"/>
</dbReference>
<dbReference type="AlphaFoldDB" id="A0A7C8LGU8"/>
<evidence type="ECO:0000313" key="5">
    <source>
        <dbReference type="Proteomes" id="UP000483018"/>
    </source>
</evidence>
<accession>A0A7C8LGU8</accession>
<reference evidence="4 5" key="1">
    <citation type="submission" date="2019-12" db="EMBL/GenBank/DDBJ databases">
        <title>Defluviitalea raffinosedens, isolated from a biogas fermenter, genome sequencing and characterization.</title>
        <authorList>
            <person name="Rettenmaier R."/>
            <person name="Schneider M."/>
            <person name="Neuhaus K."/>
            <person name="Liebl W."/>
            <person name="Zverlov V."/>
        </authorList>
    </citation>
    <scope>NUCLEOTIDE SEQUENCE [LARGE SCALE GENOMIC DNA]</scope>
    <source>
        <strain evidence="4 5">249c-K6</strain>
    </source>
</reference>
<dbReference type="PANTHER" id="PTHR20953:SF3">
    <property type="entry name" value="P-LOOP CONTAINING NUCLEOSIDE TRIPHOSPHATE HYDROLASES SUPERFAMILY PROTEIN"/>
    <property type="match status" value="1"/>
</dbReference>
<dbReference type="NCBIfam" id="TIGR02858">
    <property type="entry name" value="spore_III_AA"/>
    <property type="match status" value="1"/>
</dbReference>
<keyword evidence="5" id="KW-1185">Reference proteome</keyword>
<gene>
    <name evidence="4" type="primary">spoIIIAA</name>
    <name evidence="4" type="ORF">GND95_02050</name>
</gene>
<organism evidence="4 5">
    <name type="scientific">Defluviitalea raffinosedens</name>
    <dbReference type="NCBI Taxonomy" id="1450156"/>
    <lineage>
        <taxon>Bacteria</taxon>
        <taxon>Bacillati</taxon>
        <taxon>Bacillota</taxon>
        <taxon>Clostridia</taxon>
        <taxon>Lachnospirales</taxon>
        <taxon>Defluviitaleaceae</taxon>
        <taxon>Defluviitalea</taxon>
    </lineage>
</organism>
<protein>
    <submittedName>
        <fullName evidence="4">Stage III sporulation protein AA</fullName>
    </submittedName>
</protein>
<dbReference type="OrthoDB" id="9768243at2"/>
<keyword evidence="1" id="KW-0547">Nucleotide-binding</keyword>
<dbReference type="Proteomes" id="UP000483018">
    <property type="component" value="Unassembled WGS sequence"/>
</dbReference>
<proteinExistence type="predicted"/>
<evidence type="ECO:0000256" key="2">
    <source>
        <dbReference type="ARBA" id="ARBA00022840"/>
    </source>
</evidence>
<evidence type="ECO:0000259" key="3">
    <source>
        <dbReference type="SMART" id="SM00382"/>
    </source>
</evidence>
<dbReference type="InterPro" id="IPR027417">
    <property type="entry name" value="P-loop_NTPase"/>
</dbReference>
<evidence type="ECO:0000313" key="4">
    <source>
        <dbReference type="EMBL" id="KAE9637236.1"/>
    </source>
</evidence>
<dbReference type="SMART" id="SM00382">
    <property type="entry name" value="AAA"/>
    <property type="match status" value="1"/>
</dbReference>
<dbReference type="PANTHER" id="PTHR20953">
    <property type="entry name" value="KINASE-RELATED"/>
    <property type="match status" value="1"/>
</dbReference>
<keyword evidence="2" id="KW-0067">ATP-binding</keyword>
<evidence type="ECO:0000256" key="1">
    <source>
        <dbReference type="ARBA" id="ARBA00022741"/>
    </source>
</evidence>
<dbReference type="InterPro" id="IPR014217">
    <property type="entry name" value="Spore_III_AA"/>
</dbReference>
<dbReference type="InterPro" id="IPR045735">
    <property type="entry name" value="Spore_III_AA_AAA+_ATPase"/>
</dbReference>